<dbReference type="Pfam" id="PF07776">
    <property type="entry name" value="zf-AD"/>
    <property type="match status" value="1"/>
</dbReference>
<evidence type="ECO:0000256" key="10">
    <source>
        <dbReference type="ARBA" id="ARBA00023015"/>
    </source>
</evidence>
<evidence type="ECO:0000313" key="21">
    <source>
        <dbReference type="EMBL" id="POI34839.1"/>
    </source>
</evidence>
<evidence type="ECO:0000313" key="22">
    <source>
        <dbReference type="Proteomes" id="UP000237246"/>
    </source>
</evidence>
<evidence type="ECO:0000256" key="4">
    <source>
        <dbReference type="ARBA" id="ARBA00022454"/>
    </source>
</evidence>
<organism evidence="21 22">
    <name type="scientific">Bambusicola thoracicus</name>
    <name type="common">Chinese bamboo-partridge</name>
    <name type="synonym">Perdix thoracica</name>
    <dbReference type="NCBI Taxonomy" id="9083"/>
    <lineage>
        <taxon>Eukaryota</taxon>
        <taxon>Metazoa</taxon>
        <taxon>Chordata</taxon>
        <taxon>Craniata</taxon>
        <taxon>Vertebrata</taxon>
        <taxon>Euteleostomi</taxon>
        <taxon>Archelosauria</taxon>
        <taxon>Archosauria</taxon>
        <taxon>Dinosauria</taxon>
        <taxon>Saurischia</taxon>
        <taxon>Theropoda</taxon>
        <taxon>Coelurosauria</taxon>
        <taxon>Aves</taxon>
        <taxon>Neognathae</taxon>
        <taxon>Galloanserae</taxon>
        <taxon>Galliformes</taxon>
        <taxon>Phasianidae</taxon>
        <taxon>Perdicinae</taxon>
        <taxon>Bambusicola</taxon>
    </lineage>
</organism>
<keyword evidence="9" id="KW-0995">Kinetochore</keyword>
<feature type="domain" description="C2H2-type" evidence="19">
    <location>
        <begin position="553"/>
        <end position="581"/>
    </location>
</feature>
<keyword evidence="4" id="KW-0158">Chromosome</keyword>
<keyword evidence="11" id="KW-0238">DNA-binding</keyword>
<dbReference type="GO" id="GO:0003677">
    <property type="term" value="F:DNA binding"/>
    <property type="evidence" value="ECO:0007669"/>
    <property type="project" value="UniProtKB-KW"/>
</dbReference>
<evidence type="ECO:0000256" key="1">
    <source>
        <dbReference type="ARBA" id="ARBA00003767"/>
    </source>
</evidence>
<comment type="subcellular location">
    <subcellularLocation>
        <location evidence="3">Chromosome</location>
        <location evidence="3">Centromere</location>
        <location evidence="3">Kinetochore</location>
    </subcellularLocation>
    <subcellularLocation>
        <location evidence="2">Nucleus</location>
    </subcellularLocation>
</comment>
<dbReference type="Pfam" id="PF00096">
    <property type="entry name" value="zf-C2H2"/>
    <property type="match status" value="2"/>
</dbReference>
<feature type="region of interest" description="Disordered" evidence="18">
    <location>
        <begin position="595"/>
        <end position="618"/>
    </location>
</feature>
<keyword evidence="14" id="KW-0137">Centromere</keyword>
<evidence type="ECO:0000256" key="17">
    <source>
        <dbReference type="PROSITE-ProRule" id="PRU01263"/>
    </source>
</evidence>
<gene>
    <name evidence="21" type="ORF">CIB84_001408</name>
</gene>
<dbReference type="InterPro" id="IPR012934">
    <property type="entry name" value="Znf_AD"/>
</dbReference>
<dbReference type="GO" id="GO:0008270">
    <property type="term" value="F:zinc ion binding"/>
    <property type="evidence" value="ECO:0007669"/>
    <property type="project" value="UniProtKB-UniRule"/>
</dbReference>
<dbReference type="OrthoDB" id="8823111at2759"/>
<keyword evidence="7 16" id="KW-0863">Zinc-finger</keyword>
<dbReference type="FunFam" id="3.30.160.60:FF:000219">
    <property type="entry name" value="Zinc finger protein 276"/>
    <property type="match status" value="1"/>
</dbReference>
<dbReference type="FunFam" id="3.30.160.60:FF:000503">
    <property type="entry name" value="Zinc finger protein 276"/>
    <property type="match status" value="1"/>
</dbReference>
<dbReference type="InterPro" id="IPR013087">
    <property type="entry name" value="Znf_C2H2_type"/>
</dbReference>
<feature type="region of interest" description="Disordered" evidence="18">
    <location>
        <begin position="368"/>
        <end position="419"/>
    </location>
</feature>
<evidence type="ECO:0000256" key="11">
    <source>
        <dbReference type="ARBA" id="ARBA00023125"/>
    </source>
</evidence>
<feature type="compositionally biased region" description="Basic and acidic residues" evidence="18">
    <location>
        <begin position="385"/>
        <end position="407"/>
    </location>
</feature>
<feature type="binding site" evidence="17">
    <location>
        <position position="169"/>
    </location>
    <ligand>
        <name>Zn(2+)</name>
        <dbReference type="ChEBI" id="CHEBI:29105"/>
    </ligand>
</feature>
<keyword evidence="12" id="KW-0804">Transcription</keyword>
<evidence type="ECO:0000256" key="14">
    <source>
        <dbReference type="ARBA" id="ARBA00023328"/>
    </source>
</evidence>
<reference evidence="21 22" key="1">
    <citation type="submission" date="2018-01" db="EMBL/GenBank/DDBJ databases">
        <title>Comparison of the Chinese Bamboo Partridge and Red Junglefowl genome sequences highlights the importance of demography in genome evolution.</title>
        <authorList>
            <person name="Tiley G.P."/>
            <person name="Kimball R.T."/>
            <person name="Braun E.L."/>
            <person name="Burleigh J.G."/>
        </authorList>
    </citation>
    <scope>NUCLEOTIDE SEQUENCE [LARGE SCALE GENOMIC DNA]</scope>
    <source>
        <strain evidence="21">RTK389</strain>
        <tissue evidence="21">Blood</tissue>
    </source>
</reference>
<evidence type="ECO:0000256" key="13">
    <source>
        <dbReference type="ARBA" id="ARBA00023242"/>
    </source>
</evidence>
<dbReference type="AlphaFoldDB" id="A0A2P4TEP8"/>
<evidence type="ECO:0000259" key="20">
    <source>
        <dbReference type="PROSITE" id="PS51915"/>
    </source>
</evidence>
<feature type="compositionally biased region" description="Polar residues" evidence="18">
    <location>
        <begin position="596"/>
        <end position="605"/>
    </location>
</feature>
<feature type="compositionally biased region" description="Low complexity" evidence="18">
    <location>
        <begin position="9"/>
        <end position="21"/>
    </location>
</feature>
<feature type="binding site" evidence="17">
    <location>
        <position position="166"/>
    </location>
    <ligand>
        <name>Zn(2+)</name>
        <dbReference type="ChEBI" id="CHEBI:29105"/>
    </ligand>
</feature>
<keyword evidence="10" id="KW-0805">Transcription regulation</keyword>
<comment type="caution">
    <text evidence="21">The sequence shown here is derived from an EMBL/GenBank/DDBJ whole genome shotgun (WGS) entry which is preliminary data.</text>
</comment>
<evidence type="ECO:0000256" key="3">
    <source>
        <dbReference type="ARBA" id="ARBA00004629"/>
    </source>
</evidence>
<dbReference type="SUPFAM" id="SSF57667">
    <property type="entry name" value="beta-beta-alpha zinc fingers"/>
    <property type="match status" value="2"/>
</dbReference>
<feature type="region of interest" description="Disordered" evidence="18">
    <location>
        <begin position="1"/>
        <end position="45"/>
    </location>
</feature>
<evidence type="ECO:0000256" key="18">
    <source>
        <dbReference type="SAM" id="MobiDB-lite"/>
    </source>
</evidence>
<dbReference type="Proteomes" id="UP000237246">
    <property type="component" value="Unassembled WGS sequence"/>
</dbReference>
<name>A0A2P4TEP8_BAMTH</name>
<evidence type="ECO:0000256" key="16">
    <source>
        <dbReference type="PROSITE-ProRule" id="PRU00042"/>
    </source>
</evidence>
<dbReference type="EMBL" id="PPHD01001164">
    <property type="protein sequence ID" value="POI34839.1"/>
    <property type="molecule type" value="Genomic_DNA"/>
</dbReference>
<feature type="domain" description="C2H2-type" evidence="19">
    <location>
        <begin position="495"/>
        <end position="522"/>
    </location>
</feature>
<accession>A0A2P4TEP8</accession>
<evidence type="ECO:0000256" key="15">
    <source>
        <dbReference type="ARBA" id="ARBA00067232"/>
    </source>
</evidence>
<dbReference type="PROSITE" id="PS00028">
    <property type="entry name" value="ZINC_FINGER_C2H2_1"/>
    <property type="match status" value="3"/>
</dbReference>
<keyword evidence="5 17" id="KW-0479">Metal-binding</keyword>
<evidence type="ECO:0000256" key="6">
    <source>
        <dbReference type="ARBA" id="ARBA00022737"/>
    </source>
</evidence>
<protein>
    <recommendedName>
        <fullName evidence="15">Zinc finger protein 276</fullName>
    </recommendedName>
</protein>
<dbReference type="GO" id="GO:0000776">
    <property type="term" value="C:kinetochore"/>
    <property type="evidence" value="ECO:0007669"/>
    <property type="project" value="UniProtKB-KW"/>
</dbReference>
<feature type="domain" description="C2H2-type" evidence="19">
    <location>
        <begin position="523"/>
        <end position="550"/>
    </location>
</feature>
<evidence type="ECO:0000256" key="8">
    <source>
        <dbReference type="ARBA" id="ARBA00022833"/>
    </source>
</evidence>
<dbReference type="PROSITE" id="PS51915">
    <property type="entry name" value="ZAD"/>
    <property type="match status" value="1"/>
</dbReference>
<evidence type="ECO:0000256" key="5">
    <source>
        <dbReference type="ARBA" id="ARBA00022723"/>
    </source>
</evidence>
<feature type="binding site" evidence="17">
    <location>
        <position position="110"/>
    </location>
    <ligand>
        <name>Zn(2+)</name>
        <dbReference type="ChEBI" id="CHEBI:29105"/>
    </ligand>
</feature>
<keyword evidence="6" id="KW-0677">Repeat</keyword>
<feature type="domain" description="C2H2-type" evidence="19">
    <location>
        <begin position="464"/>
        <end position="494"/>
    </location>
</feature>
<keyword evidence="8 17" id="KW-0862">Zinc</keyword>
<feature type="domain" description="ZAD" evidence="20">
    <location>
        <begin position="105"/>
        <end position="193"/>
    </location>
</feature>
<feature type="region of interest" description="Disordered" evidence="18">
    <location>
        <begin position="306"/>
        <end position="327"/>
    </location>
</feature>
<keyword evidence="13" id="KW-0539">Nucleus</keyword>
<dbReference type="InterPro" id="IPR036236">
    <property type="entry name" value="Znf_C2H2_sf"/>
</dbReference>
<comment type="function">
    <text evidence="1">May be involved in transcriptional regulation.</text>
</comment>
<evidence type="ECO:0000256" key="9">
    <source>
        <dbReference type="ARBA" id="ARBA00022838"/>
    </source>
</evidence>
<evidence type="ECO:0000256" key="2">
    <source>
        <dbReference type="ARBA" id="ARBA00004123"/>
    </source>
</evidence>
<feature type="compositionally biased region" description="Basic residues" evidence="18">
    <location>
        <begin position="408"/>
        <end position="419"/>
    </location>
</feature>
<dbReference type="PANTHER" id="PTHR24379:SF121">
    <property type="entry name" value="C2H2-TYPE DOMAIN-CONTAINING PROTEIN"/>
    <property type="match status" value="1"/>
</dbReference>
<evidence type="ECO:0000256" key="7">
    <source>
        <dbReference type="ARBA" id="ARBA00022771"/>
    </source>
</evidence>
<evidence type="ECO:0000256" key="12">
    <source>
        <dbReference type="ARBA" id="ARBA00023163"/>
    </source>
</evidence>
<dbReference type="PROSITE" id="PS50157">
    <property type="entry name" value="ZINC_FINGER_C2H2_2"/>
    <property type="match status" value="4"/>
</dbReference>
<dbReference type="Gene3D" id="3.30.160.60">
    <property type="entry name" value="Classic Zinc Finger"/>
    <property type="match status" value="4"/>
</dbReference>
<evidence type="ECO:0000259" key="19">
    <source>
        <dbReference type="PROSITE" id="PS50157"/>
    </source>
</evidence>
<dbReference type="PANTHER" id="PTHR24379">
    <property type="entry name" value="KRAB AND ZINC FINGER DOMAIN-CONTAINING"/>
    <property type="match status" value="1"/>
</dbReference>
<feature type="binding site" evidence="17">
    <location>
        <position position="107"/>
    </location>
    <ligand>
        <name>Zn(2+)</name>
        <dbReference type="ChEBI" id="CHEBI:29105"/>
    </ligand>
</feature>
<proteinExistence type="predicted"/>
<dbReference type="GO" id="GO:0005634">
    <property type="term" value="C:nucleus"/>
    <property type="evidence" value="ECO:0007669"/>
    <property type="project" value="UniProtKB-SubCell"/>
</dbReference>
<sequence>MKRDRRGRFLAAAGGPAAASPEPRKRPAARGSAEGEAGPEPTAGWAPVAAEDSAWARPGGAAEAGENWTVLGLGVGPGGFGVVRARGRERGCEASSGIGRALSTGYCRLCHGKFSSRSLRNAFGKVPVMGENSEKQRRVDQVFFTDFQRLVGVAVRQDPALPQFVCKKCHAQFYKCRSVLRTFIQRVNASPTGHVKSKGKSGAAPAQPGVEGDASCLVDLITSSPQCLHSLVTWAHAHAGGCQSVPSLQSVLSSEYCGIIRAVWGCGDGHDYVMDTDSDCSTVLVDNALAVKREWNKSVAQRLTDNGADNAEAVSAPKPQHAPGEYRKPEWDAGCLVVVLGQGLAEPSKSSEVCKQLLVEQRDFLSDDEMEKRNVQSSDDSFEPYPEKKVSSKKSDSKEAKKAEEPKVRKKPGPKPGWKKKIKCEREELPTIYKCPYQGCTAVYRGADGMKKHIKEHHEEVRERPCPHPGCNKVFMIDRYLQRHVKLIHTEVRNYICDECGQTFKQRKHLSVHQMRHSGAKPLQCEICGFQCRQRASLKYHMTKHKAETELEFACDQCGKRFEKAHNLNVHMSMVHPLTQTQDKTKPLESEPILLLNTSGTSESQAVKPEVTAQQEPT</sequence>
<dbReference type="FunFam" id="3.30.160.60:FF:000400">
    <property type="entry name" value="Zinc finger protein 276"/>
    <property type="match status" value="1"/>
</dbReference>
<keyword evidence="22" id="KW-1185">Reference proteome</keyword>
<dbReference type="SMART" id="SM00355">
    <property type="entry name" value="ZnF_C2H2"/>
    <property type="match status" value="5"/>
</dbReference>